<dbReference type="AlphaFoldDB" id="A0AA86N4E4"/>
<evidence type="ECO:0000313" key="3">
    <source>
        <dbReference type="Proteomes" id="UP001642409"/>
    </source>
</evidence>
<organism evidence="1">
    <name type="scientific">Hexamita inflata</name>
    <dbReference type="NCBI Taxonomy" id="28002"/>
    <lineage>
        <taxon>Eukaryota</taxon>
        <taxon>Metamonada</taxon>
        <taxon>Diplomonadida</taxon>
        <taxon>Hexamitidae</taxon>
        <taxon>Hexamitinae</taxon>
        <taxon>Hexamita</taxon>
    </lineage>
</organism>
<keyword evidence="3" id="KW-1185">Reference proteome</keyword>
<proteinExistence type="predicted"/>
<dbReference type="Proteomes" id="UP001642409">
    <property type="component" value="Unassembled WGS sequence"/>
</dbReference>
<name>A0AA86N4E4_9EUKA</name>
<reference evidence="1" key="1">
    <citation type="submission" date="2023-06" db="EMBL/GenBank/DDBJ databases">
        <authorList>
            <person name="Kurt Z."/>
        </authorList>
    </citation>
    <scope>NUCLEOTIDE SEQUENCE</scope>
</reference>
<sequence length="187" mass="22248">MYFKYNSNPRQFLVTRNHSALYRQQQFSCCQDVHRYYSLLFQLWNDTYIFPNLLLNHHTHNIFDKIAQSSWGLKSSQTKIFNAKQKCTRRTLQTATKFYYAKHQPYDRHYKKINDLNESYFCAVGNGYRFARCCESQQPQLFICVGSVLISSTIGQMTDRAVSFKYELRSCISRKVIKNWILKCTPN</sequence>
<accession>A0AA86N4E4</accession>
<protein>
    <submittedName>
        <fullName evidence="2">Hypothetical_protein</fullName>
    </submittedName>
</protein>
<comment type="caution">
    <text evidence="1">The sequence shown here is derived from an EMBL/GenBank/DDBJ whole genome shotgun (WGS) entry which is preliminary data.</text>
</comment>
<reference evidence="2 3" key="2">
    <citation type="submission" date="2024-07" db="EMBL/GenBank/DDBJ databases">
        <authorList>
            <person name="Akdeniz Z."/>
        </authorList>
    </citation>
    <scope>NUCLEOTIDE SEQUENCE [LARGE SCALE GENOMIC DNA]</scope>
</reference>
<evidence type="ECO:0000313" key="2">
    <source>
        <dbReference type="EMBL" id="CAL5998213.1"/>
    </source>
</evidence>
<dbReference type="EMBL" id="CAXDID020000038">
    <property type="protein sequence ID" value="CAL5998213.1"/>
    <property type="molecule type" value="Genomic_DNA"/>
</dbReference>
<dbReference type="EMBL" id="CATOUU010000003">
    <property type="protein sequence ID" value="CAI9912526.1"/>
    <property type="molecule type" value="Genomic_DNA"/>
</dbReference>
<evidence type="ECO:0000313" key="1">
    <source>
        <dbReference type="EMBL" id="CAI9912526.1"/>
    </source>
</evidence>
<gene>
    <name evidence="2" type="ORF">HINF_LOCUS15621</name>
    <name evidence="1" type="ORF">HINF_LOCUS171</name>
</gene>